<feature type="signal peptide" evidence="1">
    <location>
        <begin position="1"/>
        <end position="25"/>
    </location>
</feature>
<feature type="chain" id="PRO_5002275659" description="Hydrophobic seed protein domain-containing protein" evidence="1">
    <location>
        <begin position="26"/>
        <end position="128"/>
    </location>
</feature>
<keyword evidence="1" id="KW-0732">Signal</keyword>
<dbReference type="Proteomes" id="UP000026960">
    <property type="component" value="Chromosome 3"/>
</dbReference>
<evidence type="ECO:0000259" key="2">
    <source>
        <dbReference type="Pfam" id="PF14547"/>
    </source>
</evidence>
<evidence type="ECO:0000256" key="1">
    <source>
        <dbReference type="SAM" id="SignalP"/>
    </source>
</evidence>
<dbReference type="InterPro" id="IPR036312">
    <property type="entry name" value="Bifun_inhib/LTP/seed_sf"/>
</dbReference>
<dbReference type="Gene3D" id="1.10.110.10">
    <property type="entry name" value="Plant lipid-transfer and hydrophobic proteins"/>
    <property type="match status" value="1"/>
</dbReference>
<proteinExistence type="predicted"/>
<keyword evidence="4" id="KW-1185">Reference proteome</keyword>
<accession>A0A0D3FGA0</accession>
<reference evidence="3" key="1">
    <citation type="journal article" date="2009" name="Rice">
        <title>De Novo Next Generation Sequencing of Plant Genomes.</title>
        <authorList>
            <person name="Rounsley S."/>
            <person name="Marri P.R."/>
            <person name="Yu Y."/>
            <person name="He R."/>
            <person name="Sisneros N."/>
            <person name="Goicoechea J.L."/>
            <person name="Lee S.J."/>
            <person name="Angelova A."/>
            <person name="Kudrna D."/>
            <person name="Luo M."/>
            <person name="Affourtit J."/>
            <person name="Desany B."/>
            <person name="Knight J."/>
            <person name="Niazi F."/>
            <person name="Egholm M."/>
            <person name="Wing R.A."/>
        </authorList>
    </citation>
    <scope>NUCLEOTIDE SEQUENCE [LARGE SCALE GENOMIC DNA]</scope>
    <source>
        <strain evidence="3">cv. IRGC 105608</strain>
    </source>
</reference>
<sequence length="128" mass="13184">MAPSKLSIASFFLATALLLLAFASGQTTNAPPPPPPPNTQCPGGVISDLANYTRCITAILFGRPNPEQFCCPAISELPNNVAARCVCAALRATGLSIGITASNNVTGSILKICNKAPLDLLTVNCSRA</sequence>
<name>A0A0D3FGA0_9ORYZ</name>
<protein>
    <recommendedName>
        <fullName evidence="2">Hydrophobic seed protein domain-containing protein</fullName>
    </recommendedName>
</protein>
<dbReference type="InterPro" id="IPR027923">
    <property type="entry name" value="Hydrophob_seed_dom"/>
</dbReference>
<dbReference type="AlphaFoldDB" id="A0A0D3FGA0"/>
<dbReference type="PaxDb" id="65489-OBART03G10730.1"/>
<dbReference type="HOGENOM" id="CLU_1941341_0_0_1"/>
<dbReference type="EnsemblPlants" id="OBART03G10730.1">
    <property type="protein sequence ID" value="OBART03G10730.1"/>
    <property type="gene ID" value="OBART03G10730"/>
</dbReference>
<dbReference type="SUPFAM" id="SSF47699">
    <property type="entry name" value="Bifunctional inhibitor/lipid-transfer protein/seed storage 2S albumin"/>
    <property type="match status" value="1"/>
</dbReference>
<evidence type="ECO:0000313" key="3">
    <source>
        <dbReference type="EnsemblPlants" id="OBART03G10730.1"/>
    </source>
</evidence>
<dbReference type="Pfam" id="PF14547">
    <property type="entry name" value="Hydrophob_seed"/>
    <property type="match status" value="1"/>
</dbReference>
<reference evidence="3" key="2">
    <citation type="submission" date="2015-03" db="UniProtKB">
        <authorList>
            <consortium name="EnsemblPlants"/>
        </authorList>
    </citation>
    <scope>IDENTIFICATION</scope>
</reference>
<evidence type="ECO:0000313" key="4">
    <source>
        <dbReference type="Proteomes" id="UP000026960"/>
    </source>
</evidence>
<feature type="domain" description="Hydrophobic seed protein" evidence="2">
    <location>
        <begin position="67"/>
        <end position="116"/>
    </location>
</feature>
<dbReference type="Gramene" id="OBART03G10730.1">
    <property type="protein sequence ID" value="OBART03G10730.1"/>
    <property type="gene ID" value="OBART03G10730"/>
</dbReference>
<organism evidence="3">
    <name type="scientific">Oryza barthii</name>
    <dbReference type="NCBI Taxonomy" id="65489"/>
    <lineage>
        <taxon>Eukaryota</taxon>
        <taxon>Viridiplantae</taxon>
        <taxon>Streptophyta</taxon>
        <taxon>Embryophyta</taxon>
        <taxon>Tracheophyta</taxon>
        <taxon>Spermatophyta</taxon>
        <taxon>Magnoliopsida</taxon>
        <taxon>Liliopsida</taxon>
        <taxon>Poales</taxon>
        <taxon>Poaceae</taxon>
        <taxon>BOP clade</taxon>
        <taxon>Oryzoideae</taxon>
        <taxon>Oryzeae</taxon>
        <taxon>Oryzinae</taxon>
        <taxon>Oryza</taxon>
    </lineage>
</organism>